<keyword evidence="5" id="KW-1185">Reference proteome</keyword>
<name>A0A132MYF4_9ACTN</name>
<dbReference type="PATRIC" id="fig|1469144.10.peg.4037"/>
<dbReference type="STRING" id="1469144.LI90_3763"/>
<evidence type="ECO:0000259" key="2">
    <source>
        <dbReference type="Pfam" id="PF02470"/>
    </source>
</evidence>
<dbReference type="InterPro" id="IPR003399">
    <property type="entry name" value="Mce/MlaD"/>
</dbReference>
<dbReference type="Pfam" id="PF02470">
    <property type="entry name" value="MlaD"/>
    <property type="match status" value="1"/>
</dbReference>
<gene>
    <name evidence="4" type="ORF">LI90_3763</name>
</gene>
<evidence type="ECO:0000313" key="5">
    <source>
        <dbReference type="Proteomes" id="UP000070188"/>
    </source>
</evidence>
<comment type="caution">
    <text evidence="4">The sequence shown here is derived from an EMBL/GenBank/DDBJ whole genome shotgun (WGS) entry which is preliminary data.</text>
</comment>
<dbReference type="InterPro" id="IPR024516">
    <property type="entry name" value="Mce_C"/>
</dbReference>
<sequence>MIIRTAVKLQLLAFAALTALGIAYVGVNYIGVGDRLFGRTYTISADFAEAGGIFSSAEVTYRGVPVGRVGELHLRPDGVRVDLELEKGTKIPADTIAVVANRSAVGEQYVDLQPRRDGGPYLQPGAVIPRGDTRTPISTTTLLVNLDRLVNSVDRQDLTTVIGELGRAFSGTGRDLQRLIDSGDELTVAAEQNLPQTIKLIQDSQKVLKTQNDQASAIKSFSRDLALLTDQVRASDPDLRKVLDNGPVASRELEALLRTTRPTLPVLLGNLVSVGQVTTARLPAIEQILVTYPQNLVGTFTIVPGDGTVHFGLALPPDPPVCRKGYQSTERRTPDEGWGDDPSKAKRANTKVKCAEPRGSRTNVRGAHNVPRAKTRGSNPDVGSNPTQSSQARPSAGTPRATGAPTFVISGYDPVTGLAMGPDGEPIIIGSLGGQQKVMGKDSWTWLLIGPLGN</sequence>
<dbReference type="GO" id="GO:0005576">
    <property type="term" value="C:extracellular region"/>
    <property type="evidence" value="ECO:0007669"/>
    <property type="project" value="TreeGrafter"/>
</dbReference>
<feature type="domain" description="Mce/MlaD" evidence="2">
    <location>
        <begin position="39"/>
        <end position="114"/>
    </location>
</feature>
<dbReference type="AlphaFoldDB" id="A0A132MYF4"/>
<feature type="domain" description="Mammalian cell entry C-terminal" evidence="3">
    <location>
        <begin position="122"/>
        <end position="306"/>
    </location>
</feature>
<dbReference type="PANTHER" id="PTHR33371:SF16">
    <property type="entry name" value="MCE-FAMILY PROTEIN MCE3F"/>
    <property type="match status" value="1"/>
</dbReference>
<organism evidence="4 5">
    <name type="scientific">Carbonactinospora thermoautotrophica</name>
    <dbReference type="NCBI Taxonomy" id="1469144"/>
    <lineage>
        <taxon>Bacteria</taxon>
        <taxon>Bacillati</taxon>
        <taxon>Actinomycetota</taxon>
        <taxon>Actinomycetes</taxon>
        <taxon>Kitasatosporales</taxon>
        <taxon>Carbonactinosporaceae</taxon>
        <taxon>Carbonactinospora</taxon>
    </lineage>
</organism>
<protein>
    <submittedName>
        <fullName evidence="4">Virulence factor Mce family protein</fullName>
    </submittedName>
</protein>
<feature type="region of interest" description="Disordered" evidence="1">
    <location>
        <begin position="314"/>
        <end position="408"/>
    </location>
</feature>
<dbReference type="Proteomes" id="UP000070188">
    <property type="component" value="Unassembled WGS sequence"/>
</dbReference>
<proteinExistence type="predicted"/>
<accession>A0A132MYF4</accession>
<feature type="compositionally biased region" description="Polar residues" evidence="1">
    <location>
        <begin position="376"/>
        <end position="393"/>
    </location>
</feature>
<dbReference type="InterPro" id="IPR005693">
    <property type="entry name" value="Mce"/>
</dbReference>
<dbReference type="EMBL" id="LAXD01000001">
    <property type="protein sequence ID" value="KWX02720.1"/>
    <property type="molecule type" value="Genomic_DNA"/>
</dbReference>
<dbReference type="NCBIfam" id="TIGR00996">
    <property type="entry name" value="Mtu_fam_mce"/>
    <property type="match status" value="1"/>
</dbReference>
<dbReference type="RefSeq" id="WP_330997442.1">
    <property type="nucleotide sequence ID" value="NZ_JYIJ01000017.1"/>
</dbReference>
<dbReference type="Pfam" id="PF11887">
    <property type="entry name" value="Mce4_CUP1"/>
    <property type="match status" value="1"/>
</dbReference>
<dbReference type="PANTHER" id="PTHR33371">
    <property type="entry name" value="INTERMEMBRANE PHOSPHOLIPID TRANSPORT SYSTEM BINDING PROTEIN MLAD-RELATED"/>
    <property type="match status" value="1"/>
</dbReference>
<dbReference type="InterPro" id="IPR052336">
    <property type="entry name" value="MlaD_Phospholipid_Transporter"/>
</dbReference>
<evidence type="ECO:0000313" key="4">
    <source>
        <dbReference type="EMBL" id="KWX02720.1"/>
    </source>
</evidence>
<evidence type="ECO:0000259" key="3">
    <source>
        <dbReference type="Pfam" id="PF11887"/>
    </source>
</evidence>
<reference evidence="5" key="1">
    <citation type="submission" date="2015-04" db="EMBL/GenBank/DDBJ databases">
        <title>Physiological reanalysis, assessment of diazotrophy, and genome sequences of multiple isolates of Streptomyces thermoautotrophicus.</title>
        <authorList>
            <person name="MacKellar D.C."/>
            <person name="Lieber L."/>
            <person name="Norman J."/>
            <person name="Bolger A."/>
            <person name="Tobin C."/>
            <person name="Murray J.W."/>
            <person name="Chang R."/>
            <person name="Ford T."/>
            <person name="Nguyen P.Q."/>
            <person name="Woodward J."/>
            <person name="Permingeat H."/>
            <person name="Joshi N.S."/>
            <person name="Silver P.A."/>
            <person name="Usadel B."/>
            <person name="Rutherford A.W."/>
            <person name="Friesen M."/>
            <person name="Prell J."/>
        </authorList>
    </citation>
    <scope>NUCLEOTIDE SEQUENCE [LARGE SCALE GENOMIC DNA]</scope>
    <source>
        <strain evidence="5">H1</strain>
    </source>
</reference>
<evidence type="ECO:0000256" key="1">
    <source>
        <dbReference type="SAM" id="MobiDB-lite"/>
    </source>
</evidence>